<protein>
    <submittedName>
        <fullName evidence="8">ABC transporter permease</fullName>
    </submittedName>
</protein>
<feature type="transmembrane region" description="Helical" evidence="6">
    <location>
        <begin position="34"/>
        <end position="52"/>
    </location>
</feature>
<evidence type="ECO:0000313" key="8">
    <source>
        <dbReference type="EMBL" id="MBU3855085.1"/>
    </source>
</evidence>
<proteinExistence type="predicted"/>
<gene>
    <name evidence="8" type="ORF">H9928_00740</name>
</gene>
<dbReference type="PANTHER" id="PTHR30294:SF46">
    <property type="entry name" value="ABC TRANSPORTER PERMEASE"/>
    <property type="match status" value="1"/>
</dbReference>
<reference evidence="8" key="1">
    <citation type="journal article" date="2021" name="PeerJ">
        <title>Extensive microbial diversity within the chicken gut microbiome revealed by metagenomics and culture.</title>
        <authorList>
            <person name="Gilroy R."/>
            <person name="Ravi A."/>
            <person name="Getino M."/>
            <person name="Pursley I."/>
            <person name="Horton D.L."/>
            <person name="Alikhan N.F."/>
            <person name="Baker D."/>
            <person name="Gharbi K."/>
            <person name="Hall N."/>
            <person name="Watson M."/>
            <person name="Adriaenssens E.M."/>
            <person name="Foster-Nyarko E."/>
            <person name="Jarju S."/>
            <person name="Secka A."/>
            <person name="Antonio M."/>
            <person name="Oren A."/>
            <person name="Chaudhuri R.R."/>
            <person name="La Ragione R."/>
            <person name="Hildebrand F."/>
            <person name="Pallen M.J."/>
        </authorList>
    </citation>
    <scope>NUCLEOTIDE SEQUENCE</scope>
    <source>
        <strain evidence="8">8470</strain>
    </source>
</reference>
<evidence type="ECO:0000256" key="4">
    <source>
        <dbReference type="ARBA" id="ARBA00022989"/>
    </source>
</evidence>
<comment type="caution">
    <text evidence="8">The sequence shown here is derived from an EMBL/GenBank/DDBJ whole genome shotgun (WGS) entry which is preliminary data.</text>
</comment>
<dbReference type="InterPro" id="IPR013525">
    <property type="entry name" value="ABC2_TM"/>
</dbReference>
<dbReference type="GO" id="GO:0140359">
    <property type="term" value="F:ABC-type transporter activity"/>
    <property type="evidence" value="ECO:0007669"/>
    <property type="project" value="InterPro"/>
</dbReference>
<keyword evidence="4 6" id="KW-1133">Transmembrane helix</keyword>
<dbReference type="EMBL" id="JAHLFJ010000005">
    <property type="protein sequence ID" value="MBU3855085.1"/>
    <property type="molecule type" value="Genomic_DNA"/>
</dbReference>
<organism evidence="8 9">
    <name type="scientific">Candidatus Phocaeicola excrementipullorum</name>
    <dbReference type="NCBI Taxonomy" id="2838731"/>
    <lineage>
        <taxon>Bacteria</taxon>
        <taxon>Pseudomonadati</taxon>
        <taxon>Bacteroidota</taxon>
        <taxon>Bacteroidia</taxon>
        <taxon>Bacteroidales</taxon>
        <taxon>Bacteroidaceae</taxon>
        <taxon>Phocaeicola</taxon>
    </lineage>
</organism>
<dbReference type="Gene3D" id="3.40.1710.10">
    <property type="entry name" value="abc type-2 transporter like domain"/>
    <property type="match status" value="1"/>
</dbReference>
<feature type="transmembrane region" description="Helical" evidence="6">
    <location>
        <begin position="373"/>
        <end position="391"/>
    </location>
</feature>
<keyword evidence="5 6" id="KW-0472">Membrane</keyword>
<evidence type="ECO:0000313" key="9">
    <source>
        <dbReference type="Proteomes" id="UP000784286"/>
    </source>
</evidence>
<feature type="domain" description="ABC-2 type transporter transmembrane" evidence="7">
    <location>
        <begin position="34"/>
        <end position="385"/>
    </location>
</feature>
<dbReference type="Pfam" id="PF12698">
    <property type="entry name" value="ABC2_membrane_3"/>
    <property type="match status" value="1"/>
</dbReference>
<evidence type="ECO:0000256" key="2">
    <source>
        <dbReference type="ARBA" id="ARBA00022475"/>
    </source>
</evidence>
<feature type="transmembrane region" description="Helical" evidence="6">
    <location>
        <begin position="283"/>
        <end position="304"/>
    </location>
</feature>
<feature type="transmembrane region" description="Helical" evidence="6">
    <location>
        <begin position="250"/>
        <end position="271"/>
    </location>
</feature>
<comment type="subcellular location">
    <subcellularLocation>
        <location evidence="1">Cell membrane</location>
        <topology evidence="1">Multi-pass membrane protein</topology>
    </subcellularLocation>
</comment>
<evidence type="ECO:0000256" key="6">
    <source>
        <dbReference type="SAM" id="Phobius"/>
    </source>
</evidence>
<evidence type="ECO:0000256" key="1">
    <source>
        <dbReference type="ARBA" id="ARBA00004651"/>
    </source>
</evidence>
<reference evidence="8" key="2">
    <citation type="submission" date="2021-04" db="EMBL/GenBank/DDBJ databases">
        <authorList>
            <person name="Gilroy R."/>
        </authorList>
    </citation>
    <scope>NUCLEOTIDE SEQUENCE</scope>
    <source>
        <strain evidence="8">8470</strain>
    </source>
</reference>
<evidence type="ECO:0000256" key="5">
    <source>
        <dbReference type="ARBA" id="ARBA00023136"/>
    </source>
</evidence>
<keyword evidence="2" id="KW-1003">Cell membrane</keyword>
<keyword evidence="3 6" id="KW-0812">Transmembrane</keyword>
<accession>A0A948TL02</accession>
<feature type="transmembrane region" description="Helical" evidence="6">
    <location>
        <begin position="197"/>
        <end position="219"/>
    </location>
</feature>
<sequence length="419" mass="47310">MNNHTLPHIIRQGLAGLFHICSHELKQVFKDQGVLIFFLLVPLAYPLIYAFIYTNEVVRDVPAAVVDLSNTAQSREFLRLVDASADVRIQSHCTDMEEAKTLLKETKVYGIIYIPADFNKDLSTGKQATVSLFCDMSGMLYYKSLLLACTNASLSVNKQIQIERAGNTTDRQDEITTAPIEYEDISLFNPQDGFASFLIPAVLILIIQQTLLLGIGMSAGTARENNRFRDLIPTSKHYQGTLRVVAGKSFAYLLIYLIVSAYILCLVPKIFSLVQIAQPSTLLAFIFPYLLACIFFAMTCSVFIHHRESCLMIYVFTSVPLLFISGISWPGAAIPEFWKAFSYLFPSTFGINGFVRINTMGAELNEVLPEYRALWIQAGAYFITTCLVYRYQVTLSRKHAIERLHLLRLRRMSAKMRKA</sequence>
<dbReference type="PANTHER" id="PTHR30294">
    <property type="entry name" value="MEMBRANE COMPONENT OF ABC TRANSPORTER YHHJ-RELATED"/>
    <property type="match status" value="1"/>
</dbReference>
<dbReference type="Proteomes" id="UP000784286">
    <property type="component" value="Unassembled WGS sequence"/>
</dbReference>
<dbReference type="AlphaFoldDB" id="A0A948TL02"/>
<name>A0A948TL02_9BACT</name>
<dbReference type="GO" id="GO:0005886">
    <property type="term" value="C:plasma membrane"/>
    <property type="evidence" value="ECO:0007669"/>
    <property type="project" value="UniProtKB-SubCell"/>
</dbReference>
<dbReference type="InterPro" id="IPR051449">
    <property type="entry name" value="ABC-2_transporter_component"/>
</dbReference>
<evidence type="ECO:0000259" key="7">
    <source>
        <dbReference type="Pfam" id="PF12698"/>
    </source>
</evidence>
<feature type="transmembrane region" description="Helical" evidence="6">
    <location>
        <begin position="311"/>
        <end position="329"/>
    </location>
</feature>
<evidence type="ECO:0000256" key="3">
    <source>
        <dbReference type="ARBA" id="ARBA00022692"/>
    </source>
</evidence>